<comment type="caution">
    <text evidence="2">The sequence shown here is derived from an EMBL/GenBank/DDBJ whole genome shotgun (WGS) entry which is preliminary data.</text>
</comment>
<gene>
    <name evidence="2" type="ORF">GGX14DRAFT_405246</name>
</gene>
<evidence type="ECO:0000256" key="1">
    <source>
        <dbReference type="SAM" id="MobiDB-lite"/>
    </source>
</evidence>
<accession>A0AAD6USS1</accession>
<sequence>MSERSGRIPLEDWRAQEAGGERWKRVAGAAGSVRKAARCVRCGLAAGGAAGTRRGFLMCNARAGAQSVEDTGGGCKESTPAGRHAGPECGGRRAPVVHLLRDACASGGVRRKPAPATSIRTGRRQTARGRKIMGSVGRAHGQEAACSEGRQAVPLASLGEMRTRKHSIRNEEKQTRFRTTTHRLETPAKFPYWAEKTVTAAMMAVARHPTTS</sequence>
<keyword evidence="3" id="KW-1185">Reference proteome</keyword>
<name>A0AAD6USS1_9AGAR</name>
<feature type="region of interest" description="Disordered" evidence="1">
    <location>
        <begin position="68"/>
        <end position="89"/>
    </location>
</feature>
<organism evidence="2 3">
    <name type="scientific">Mycena pura</name>
    <dbReference type="NCBI Taxonomy" id="153505"/>
    <lineage>
        <taxon>Eukaryota</taxon>
        <taxon>Fungi</taxon>
        <taxon>Dikarya</taxon>
        <taxon>Basidiomycota</taxon>
        <taxon>Agaricomycotina</taxon>
        <taxon>Agaricomycetes</taxon>
        <taxon>Agaricomycetidae</taxon>
        <taxon>Agaricales</taxon>
        <taxon>Marasmiineae</taxon>
        <taxon>Mycenaceae</taxon>
        <taxon>Mycena</taxon>
    </lineage>
</organism>
<dbReference type="AlphaFoldDB" id="A0AAD6USS1"/>
<protein>
    <submittedName>
        <fullName evidence="2">Uncharacterized protein</fullName>
    </submittedName>
</protein>
<proteinExistence type="predicted"/>
<dbReference type="Proteomes" id="UP001219525">
    <property type="component" value="Unassembled WGS sequence"/>
</dbReference>
<evidence type="ECO:0000313" key="2">
    <source>
        <dbReference type="EMBL" id="KAJ7193681.1"/>
    </source>
</evidence>
<evidence type="ECO:0000313" key="3">
    <source>
        <dbReference type="Proteomes" id="UP001219525"/>
    </source>
</evidence>
<dbReference type="EMBL" id="JARJCW010000105">
    <property type="protein sequence ID" value="KAJ7193681.1"/>
    <property type="molecule type" value="Genomic_DNA"/>
</dbReference>
<reference evidence="2" key="1">
    <citation type="submission" date="2023-03" db="EMBL/GenBank/DDBJ databases">
        <title>Massive genome expansion in bonnet fungi (Mycena s.s.) driven by repeated elements and novel gene families across ecological guilds.</title>
        <authorList>
            <consortium name="Lawrence Berkeley National Laboratory"/>
            <person name="Harder C.B."/>
            <person name="Miyauchi S."/>
            <person name="Viragh M."/>
            <person name="Kuo A."/>
            <person name="Thoen E."/>
            <person name="Andreopoulos B."/>
            <person name="Lu D."/>
            <person name="Skrede I."/>
            <person name="Drula E."/>
            <person name="Henrissat B."/>
            <person name="Morin E."/>
            <person name="Kohler A."/>
            <person name="Barry K."/>
            <person name="LaButti K."/>
            <person name="Morin E."/>
            <person name="Salamov A."/>
            <person name="Lipzen A."/>
            <person name="Mereny Z."/>
            <person name="Hegedus B."/>
            <person name="Baldrian P."/>
            <person name="Stursova M."/>
            <person name="Weitz H."/>
            <person name="Taylor A."/>
            <person name="Grigoriev I.V."/>
            <person name="Nagy L.G."/>
            <person name="Martin F."/>
            <person name="Kauserud H."/>
        </authorList>
    </citation>
    <scope>NUCLEOTIDE SEQUENCE</scope>
    <source>
        <strain evidence="2">9144</strain>
    </source>
</reference>